<proteinExistence type="predicted"/>
<dbReference type="InterPro" id="IPR002589">
    <property type="entry name" value="Macro_dom"/>
</dbReference>
<reference evidence="2" key="1">
    <citation type="submission" date="2009-08" db="EMBL/GenBank/DDBJ databases">
        <title>Annotation of Salpingoeca rosetta.</title>
        <authorList>
            <consortium name="The Broad Institute Genome Sequencing Platform"/>
            <person name="Russ C."/>
            <person name="Cuomo C."/>
            <person name="Burger G."/>
            <person name="Gray M.W."/>
            <person name="Holland P.W.H."/>
            <person name="King N."/>
            <person name="Lang F.B.F."/>
            <person name="Roger A.J."/>
            <person name="Ruiz-Trillo I."/>
            <person name="Young S.K."/>
            <person name="Zeng Q."/>
            <person name="Gargeya S."/>
            <person name="Alvarado L."/>
            <person name="Berlin A."/>
            <person name="Chapman S.B."/>
            <person name="Chen Z."/>
            <person name="Freedman E."/>
            <person name="Gellesch M."/>
            <person name="Goldberg J."/>
            <person name="Griggs A."/>
            <person name="Gujja S."/>
            <person name="Heilman E."/>
            <person name="Heiman D."/>
            <person name="Howarth C."/>
            <person name="Mehta T."/>
            <person name="Neiman D."/>
            <person name="Pearson M."/>
            <person name="Roberts A."/>
            <person name="Saif S."/>
            <person name="Shea T."/>
            <person name="Shenoy N."/>
            <person name="Sisk P."/>
            <person name="Stolte C."/>
            <person name="Sykes S."/>
            <person name="White J."/>
            <person name="Yandava C."/>
            <person name="Haas B."/>
            <person name="Nusbaum C."/>
            <person name="Birren B."/>
        </authorList>
    </citation>
    <scope>NUCLEOTIDE SEQUENCE [LARGE SCALE GENOMIC DNA]</scope>
    <source>
        <strain evidence="2">ATCC 50818</strain>
    </source>
</reference>
<dbReference type="Proteomes" id="UP000007799">
    <property type="component" value="Unassembled WGS sequence"/>
</dbReference>
<dbReference type="SUPFAM" id="SSF52949">
    <property type="entry name" value="Macro domain-like"/>
    <property type="match status" value="1"/>
</dbReference>
<dbReference type="GeneID" id="16076937"/>
<dbReference type="AlphaFoldDB" id="F2U3H4"/>
<protein>
    <recommendedName>
        <fullName evidence="1">Macro domain-containing protein</fullName>
    </recommendedName>
</protein>
<evidence type="ECO:0000313" key="3">
    <source>
        <dbReference type="Proteomes" id="UP000007799"/>
    </source>
</evidence>
<dbReference type="Pfam" id="PF01661">
    <property type="entry name" value="Macro"/>
    <property type="match status" value="1"/>
</dbReference>
<evidence type="ECO:0000313" key="2">
    <source>
        <dbReference type="EMBL" id="EGD82168.1"/>
    </source>
</evidence>
<evidence type="ECO:0000259" key="1">
    <source>
        <dbReference type="Pfam" id="PF01661"/>
    </source>
</evidence>
<sequence length="506" mass="56746">MLLEYSLYYYLDQDRERGLSYIDSTAGANIKSQMKISVSGMQYRFLDSQLLELARRFRVYVRKPSAEDRDACASSVPVTVEGMQRQLTAFDNAVQDTLKQYLCHVLGLPVIDTSHVPEMSESDVTFLKRKLFNYLTKAGRTVCRSKDDVVSYIAPQDVIGTPTERNVWMVAGRRDLMQTVIPTTESTFRTIAHIRPTRYVCQVPMSVTKELKRLRKKALVLMSVIPQARALLRQLQMLLLPLLLLLLLLLATMAQAAHGRQPVNFSAHAVLKGPRMEVVAASEVMLLTTCERLFPAKVKQAVWEVEPYQYHTISETLLAVQLHAEIREGSITNDRDMNAERSGPLAVQRGARDHVRTVAQTAADLTTAYRALLTTARDNNIRSLATCALGCGAFPCSPYASACTLFEVIDEVGRDGTLFDTIRVTIITKDVSMLSAFKQTFEKYYGEKWLYTGPTYTEPPSKAELDNKAAWNGLTHDARLLIENAFNKYHAAIAAKCKRSNADNDG</sequence>
<organism evidence="3">
    <name type="scientific">Salpingoeca rosetta (strain ATCC 50818 / BSB-021)</name>
    <dbReference type="NCBI Taxonomy" id="946362"/>
    <lineage>
        <taxon>Eukaryota</taxon>
        <taxon>Choanoflagellata</taxon>
        <taxon>Craspedida</taxon>
        <taxon>Salpingoecidae</taxon>
        <taxon>Salpingoeca</taxon>
    </lineage>
</organism>
<accession>F2U3H4</accession>
<keyword evidence="3" id="KW-1185">Reference proteome</keyword>
<gene>
    <name evidence="2" type="ORF">PTSG_02841</name>
</gene>
<dbReference type="InParanoid" id="F2U3H4"/>
<dbReference type="RefSeq" id="XP_004996351.1">
    <property type="nucleotide sequence ID" value="XM_004996294.1"/>
</dbReference>
<dbReference type="KEGG" id="sre:PTSG_02841"/>
<name>F2U3H4_SALR5</name>
<dbReference type="InterPro" id="IPR043472">
    <property type="entry name" value="Macro_dom-like"/>
</dbReference>
<dbReference type="EMBL" id="GL832960">
    <property type="protein sequence ID" value="EGD82168.1"/>
    <property type="molecule type" value="Genomic_DNA"/>
</dbReference>
<feature type="domain" description="Macro" evidence="1">
    <location>
        <begin position="360"/>
        <end position="402"/>
    </location>
</feature>
<dbReference type="Gene3D" id="3.40.220.10">
    <property type="entry name" value="Leucine Aminopeptidase, subunit E, domain 1"/>
    <property type="match status" value="1"/>
</dbReference>